<reference evidence="2" key="1">
    <citation type="journal article" date="2014" name="Front. Microbiol.">
        <title>High frequency of phylogenetically diverse reductive dehalogenase-homologous genes in deep subseafloor sedimentary metagenomes.</title>
        <authorList>
            <person name="Kawai M."/>
            <person name="Futagami T."/>
            <person name="Toyoda A."/>
            <person name="Takaki Y."/>
            <person name="Nishi S."/>
            <person name="Hori S."/>
            <person name="Arai W."/>
            <person name="Tsubouchi T."/>
            <person name="Morono Y."/>
            <person name="Uchiyama I."/>
            <person name="Ito T."/>
            <person name="Fujiyama A."/>
            <person name="Inagaki F."/>
            <person name="Takami H."/>
        </authorList>
    </citation>
    <scope>NUCLEOTIDE SEQUENCE</scope>
    <source>
        <strain evidence="2">Expedition CK06-06</strain>
    </source>
</reference>
<accession>X1B8L2</accession>
<organism evidence="2">
    <name type="scientific">marine sediment metagenome</name>
    <dbReference type="NCBI Taxonomy" id="412755"/>
    <lineage>
        <taxon>unclassified sequences</taxon>
        <taxon>metagenomes</taxon>
        <taxon>ecological metagenomes</taxon>
    </lineage>
</organism>
<dbReference type="AlphaFoldDB" id="X1B8L2"/>
<protein>
    <submittedName>
        <fullName evidence="2">Uncharacterized protein</fullName>
    </submittedName>
</protein>
<feature type="non-terminal residue" evidence="2">
    <location>
        <position position="1"/>
    </location>
</feature>
<proteinExistence type="predicted"/>
<feature type="region of interest" description="Disordered" evidence="1">
    <location>
        <begin position="96"/>
        <end position="132"/>
    </location>
</feature>
<evidence type="ECO:0000313" key="2">
    <source>
        <dbReference type="EMBL" id="GAG77647.1"/>
    </source>
</evidence>
<feature type="compositionally biased region" description="Basic residues" evidence="1">
    <location>
        <begin position="123"/>
        <end position="132"/>
    </location>
</feature>
<evidence type="ECO:0000256" key="1">
    <source>
        <dbReference type="SAM" id="MobiDB-lite"/>
    </source>
</evidence>
<gene>
    <name evidence="2" type="ORF">S01H4_35306</name>
</gene>
<name>X1B8L2_9ZZZZ</name>
<comment type="caution">
    <text evidence="2">The sequence shown here is derived from an EMBL/GenBank/DDBJ whole genome shotgun (WGS) entry which is preliminary data.</text>
</comment>
<dbReference type="EMBL" id="BART01018754">
    <property type="protein sequence ID" value="GAG77647.1"/>
    <property type="molecule type" value="Genomic_DNA"/>
</dbReference>
<sequence length="132" mass="15329">VVYNYQVMIQLDNEKRCKCLQIFKEQLPPGSKPLENITPNPIDTLLQLRRNVRANEVKMLVDLGCPIPKVDISKYRPNSEALSFLINHLRNELSELRKQQSPKRHRFIGNSTGEDPNINLKGTARHRRTHSF</sequence>